<feature type="transmembrane region" description="Helical" evidence="11">
    <location>
        <begin position="354"/>
        <end position="372"/>
    </location>
</feature>
<evidence type="ECO:0000256" key="1">
    <source>
        <dbReference type="ARBA" id="ARBA00004141"/>
    </source>
</evidence>
<dbReference type="RefSeq" id="WP_190111074.1">
    <property type="nucleotide sequence ID" value="NZ_BMVB01000012.1"/>
</dbReference>
<protein>
    <recommendedName>
        <fullName evidence="14">Chloride channel protein</fullName>
    </recommendedName>
</protein>
<evidence type="ECO:0000256" key="9">
    <source>
        <dbReference type="ARBA" id="ARBA00023303"/>
    </source>
</evidence>
<keyword evidence="3 11" id="KW-0812">Transmembrane</keyword>
<dbReference type="GO" id="GO:0034707">
    <property type="term" value="C:chloride channel complex"/>
    <property type="evidence" value="ECO:0007669"/>
    <property type="project" value="UniProtKB-KW"/>
</dbReference>
<dbReference type="InterPro" id="IPR050368">
    <property type="entry name" value="ClC-type_chloride_channel"/>
</dbReference>
<proteinExistence type="predicted"/>
<dbReference type="Gene3D" id="1.10.3080.10">
    <property type="entry name" value="Clc chloride channel"/>
    <property type="match status" value="1"/>
</dbReference>
<evidence type="ECO:0000256" key="6">
    <source>
        <dbReference type="ARBA" id="ARBA00023136"/>
    </source>
</evidence>
<evidence type="ECO:0000256" key="3">
    <source>
        <dbReference type="ARBA" id="ARBA00022692"/>
    </source>
</evidence>
<evidence type="ECO:0000256" key="8">
    <source>
        <dbReference type="ARBA" id="ARBA00023214"/>
    </source>
</evidence>
<feature type="transmembrane region" description="Helical" evidence="11">
    <location>
        <begin position="162"/>
        <end position="189"/>
    </location>
</feature>
<dbReference type="GO" id="GO:0005886">
    <property type="term" value="C:plasma membrane"/>
    <property type="evidence" value="ECO:0007669"/>
    <property type="project" value="TreeGrafter"/>
</dbReference>
<dbReference type="AlphaFoldDB" id="A0A918TTA6"/>
<organism evidence="12 13">
    <name type="scientific">Streptomyces cinnamoneus</name>
    <name type="common">Streptoverticillium cinnamoneum</name>
    <dbReference type="NCBI Taxonomy" id="53446"/>
    <lineage>
        <taxon>Bacteria</taxon>
        <taxon>Bacillati</taxon>
        <taxon>Actinomycetota</taxon>
        <taxon>Actinomycetes</taxon>
        <taxon>Kitasatosporales</taxon>
        <taxon>Streptomycetaceae</taxon>
        <taxon>Streptomyces</taxon>
        <taxon>Streptomyces cinnamoneus group</taxon>
    </lineage>
</organism>
<feature type="transmembrane region" description="Helical" evidence="11">
    <location>
        <begin position="281"/>
        <end position="300"/>
    </location>
</feature>
<dbReference type="PANTHER" id="PTHR43427">
    <property type="entry name" value="CHLORIDE CHANNEL PROTEIN CLC-E"/>
    <property type="match status" value="1"/>
</dbReference>
<evidence type="ECO:0000313" key="12">
    <source>
        <dbReference type="EMBL" id="GHC58078.1"/>
    </source>
</evidence>
<feature type="transmembrane region" description="Helical" evidence="11">
    <location>
        <begin position="25"/>
        <end position="53"/>
    </location>
</feature>
<evidence type="ECO:0008006" key="14">
    <source>
        <dbReference type="Google" id="ProtNLM"/>
    </source>
</evidence>
<keyword evidence="2" id="KW-0813">Transport</keyword>
<dbReference type="PRINTS" id="PR00762">
    <property type="entry name" value="CLCHANNEL"/>
</dbReference>
<evidence type="ECO:0000256" key="11">
    <source>
        <dbReference type="SAM" id="Phobius"/>
    </source>
</evidence>
<feature type="transmembrane region" description="Helical" evidence="11">
    <location>
        <begin position="414"/>
        <end position="432"/>
    </location>
</feature>
<name>A0A918TTA6_STRCJ</name>
<dbReference type="SUPFAM" id="SSF81340">
    <property type="entry name" value="Clc chloride channel"/>
    <property type="match status" value="1"/>
</dbReference>
<feature type="transmembrane region" description="Helical" evidence="11">
    <location>
        <begin position="378"/>
        <end position="407"/>
    </location>
</feature>
<evidence type="ECO:0000256" key="2">
    <source>
        <dbReference type="ARBA" id="ARBA00022448"/>
    </source>
</evidence>
<dbReference type="PANTHER" id="PTHR43427:SF6">
    <property type="entry name" value="CHLORIDE CHANNEL PROTEIN CLC-E"/>
    <property type="match status" value="1"/>
</dbReference>
<dbReference type="Proteomes" id="UP000646244">
    <property type="component" value="Unassembled WGS sequence"/>
</dbReference>
<feature type="transmembrane region" description="Helical" evidence="11">
    <location>
        <begin position="248"/>
        <end position="269"/>
    </location>
</feature>
<evidence type="ECO:0000256" key="4">
    <source>
        <dbReference type="ARBA" id="ARBA00022989"/>
    </source>
</evidence>
<evidence type="ECO:0000313" key="13">
    <source>
        <dbReference type="Proteomes" id="UP000646244"/>
    </source>
</evidence>
<feature type="transmembrane region" description="Helical" evidence="11">
    <location>
        <begin position="73"/>
        <end position="93"/>
    </location>
</feature>
<dbReference type="InterPro" id="IPR014743">
    <property type="entry name" value="Cl-channel_core"/>
</dbReference>
<feature type="transmembrane region" description="Helical" evidence="11">
    <location>
        <begin position="320"/>
        <end position="342"/>
    </location>
</feature>
<feature type="region of interest" description="Disordered" evidence="10">
    <location>
        <begin position="439"/>
        <end position="462"/>
    </location>
</feature>
<comment type="caution">
    <text evidence="12">The sequence shown here is derived from an EMBL/GenBank/DDBJ whole genome shotgun (WGS) entry which is preliminary data.</text>
</comment>
<dbReference type="GO" id="GO:0005254">
    <property type="term" value="F:chloride channel activity"/>
    <property type="evidence" value="ECO:0007669"/>
    <property type="project" value="UniProtKB-KW"/>
</dbReference>
<gene>
    <name evidence="12" type="ORF">GCM10010507_38550</name>
</gene>
<keyword evidence="9" id="KW-0407">Ion channel</keyword>
<dbReference type="InterPro" id="IPR001807">
    <property type="entry name" value="ClC"/>
</dbReference>
<feature type="transmembrane region" description="Helical" evidence="11">
    <location>
        <begin position="201"/>
        <end position="228"/>
    </location>
</feature>
<accession>A0A918TTA6</accession>
<keyword evidence="4 11" id="KW-1133">Transmembrane helix</keyword>
<reference evidence="12" key="2">
    <citation type="submission" date="2020-09" db="EMBL/GenBank/DDBJ databases">
        <authorList>
            <person name="Sun Q."/>
            <person name="Ohkuma M."/>
        </authorList>
    </citation>
    <scope>NUCLEOTIDE SEQUENCE</scope>
    <source>
        <strain evidence="12">JCM 4633</strain>
    </source>
</reference>
<comment type="subcellular location">
    <subcellularLocation>
        <location evidence="1">Membrane</location>
        <topology evidence="1">Multi-pass membrane protein</topology>
    </subcellularLocation>
</comment>
<keyword evidence="5" id="KW-0406">Ion transport</keyword>
<reference evidence="12" key="1">
    <citation type="journal article" date="2014" name="Int. J. Syst. Evol. Microbiol.">
        <title>Complete genome sequence of Corynebacterium casei LMG S-19264T (=DSM 44701T), isolated from a smear-ripened cheese.</title>
        <authorList>
            <consortium name="US DOE Joint Genome Institute (JGI-PGF)"/>
            <person name="Walter F."/>
            <person name="Albersmeier A."/>
            <person name="Kalinowski J."/>
            <person name="Ruckert C."/>
        </authorList>
    </citation>
    <scope>NUCLEOTIDE SEQUENCE</scope>
    <source>
        <strain evidence="12">JCM 4633</strain>
    </source>
</reference>
<keyword evidence="6 11" id="KW-0472">Membrane</keyword>
<evidence type="ECO:0000256" key="7">
    <source>
        <dbReference type="ARBA" id="ARBA00023173"/>
    </source>
</evidence>
<dbReference type="EMBL" id="BMVB01000012">
    <property type="protein sequence ID" value="GHC58078.1"/>
    <property type="molecule type" value="Genomic_DNA"/>
</dbReference>
<dbReference type="Pfam" id="PF00654">
    <property type="entry name" value="Voltage_CLC"/>
    <property type="match status" value="1"/>
</dbReference>
<keyword evidence="7" id="KW-0869">Chloride channel</keyword>
<feature type="transmembrane region" description="Helical" evidence="11">
    <location>
        <begin position="114"/>
        <end position="133"/>
    </location>
</feature>
<sequence>MPDATSGPTDAPPPDPLTVLRSRNYVLLLVMAAVVGVPVTAAAFGFLALVAALQPMLSTDLPQALGFHGTPPWWPLPLLGTGGLLVGLTVHYLPGKGGHEPAEGFTPQGAPTPIELPGIFLAALATLACGAVLGPEAPLIALGGGLAAGAARLAKRDAPEQAIAMMGAAGSFAAISSLLGSPLLGAFFLMEASGLGGPMMALVLVPGLLAAGIGALLFIGLGSWTGLGTYSLALPDLPEAVTPTVAEFGWALVIGLSAAVVAVGIRWLAVHLKTHVERRRVPATVVMGLVVGGLAIAYAESTGKPQSDVLYSGQTALGPFLAHSTAYSVGALLLLVVCKGLAYCASLSSFRGGPVFPSMFVGAAGGILLSHLPELSLVAGFATGIGAMSAAMLGLPLVSVLLATLLLGSQGLTVMPLVIVSVVVAHVVSTRLTSQFSLKPEGDRGVQSARSPGTADSHRIQR</sequence>
<evidence type="ECO:0000256" key="10">
    <source>
        <dbReference type="SAM" id="MobiDB-lite"/>
    </source>
</evidence>
<dbReference type="CDD" id="cd00400">
    <property type="entry name" value="Voltage_gated_ClC"/>
    <property type="match status" value="1"/>
</dbReference>
<evidence type="ECO:0000256" key="5">
    <source>
        <dbReference type="ARBA" id="ARBA00023065"/>
    </source>
</evidence>
<keyword evidence="8" id="KW-0868">Chloride</keyword>